<evidence type="ECO:0000313" key="2">
    <source>
        <dbReference type="EMBL" id="OWR55730.1"/>
    </source>
</evidence>
<evidence type="ECO:0000259" key="1">
    <source>
        <dbReference type="Pfam" id="PF07000"/>
    </source>
</evidence>
<name>A0A212FPV3_DANPL</name>
<dbReference type="Pfam" id="PF07000">
    <property type="entry name" value="DUF1308"/>
    <property type="match status" value="1"/>
</dbReference>
<reference evidence="2 3" key="1">
    <citation type="journal article" date="2011" name="Cell">
        <title>The monarch butterfly genome yields insights into long-distance migration.</title>
        <authorList>
            <person name="Zhan S."/>
            <person name="Merlin C."/>
            <person name="Boore J.L."/>
            <person name="Reppert S.M."/>
        </authorList>
    </citation>
    <scope>NUCLEOTIDE SEQUENCE [LARGE SCALE GENOMIC DNA]</scope>
    <source>
        <strain evidence="2">F-2</strain>
    </source>
</reference>
<gene>
    <name evidence="2" type="ORF">KGM_207320</name>
</gene>
<dbReference type="Proteomes" id="UP000007151">
    <property type="component" value="Unassembled WGS sequence"/>
</dbReference>
<dbReference type="EMBL" id="AGBW02000988">
    <property type="protein sequence ID" value="OWR55730.1"/>
    <property type="molecule type" value="Genomic_DNA"/>
</dbReference>
<dbReference type="InterPro" id="IPR010733">
    <property type="entry name" value="DUF1308"/>
</dbReference>
<protein>
    <recommendedName>
        <fullName evidence="1">DUF1308 domain-containing protein</fullName>
    </recommendedName>
</protein>
<organism evidence="2 3">
    <name type="scientific">Danaus plexippus plexippus</name>
    <dbReference type="NCBI Taxonomy" id="278856"/>
    <lineage>
        <taxon>Eukaryota</taxon>
        <taxon>Metazoa</taxon>
        <taxon>Ecdysozoa</taxon>
        <taxon>Arthropoda</taxon>
        <taxon>Hexapoda</taxon>
        <taxon>Insecta</taxon>
        <taxon>Pterygota</taxon>
        <taxon>Neoptera</taxon>
        <taxon>Endopterygota</taxon>
        <taxon>Lepidoptera</taxon>
        <taxon>Glossata</taxon>
        <taxon>Ditrysia</taxon>
        <taxon>Papilionoidea</taxon>
        <taxon>Nymphalidae</taxon>
        <taxon>Danainae</taxon>
        <taxon>Danaini</taxon>
        <taxon>Danaina</taxon>
        <taxon>Danaus</taxon>
        <taxon>Danaus</taxon>
    </lineage>
</organism>
<keyword evidence="3" id="KW-1185">Reference proteome</keyword>
<dbReference type="STRING" id="278856.A0A212FPV3"/>
<dbReference type="AlphaFoldDB" id="A0A212FPV3"/>
<sequence length="49" mass="5802">MLVCCRTAWDDFEKIVNTLGGPNEKRRTLELKEMVRVYEDDYGVILRKP</sequence>
<comment type="caution">
    <text evidence="2">The sequence shown here is derived from an EMBL/GenBank/DDBJ whole genome shotgun (WGS) entry which is preliminary data.</text>
</comment>
<evidence type="ECO:0000313" key="3">
    <source>
        <dbReference type="Proteomes" id="UP000007151"/>
    </source>
</evidence>
<dbReference type="KEGG" id="dpl:KGM_207320"/>
<dbReference type="InParanoid" id="A0A212FPV3"/>
<feature type="domain" description="DUF1308" evidence="1">
    <location>
        <begin position="2"/>
        <end position="41"/>
    </location>
</feature>
<accession>A0A212FPV3</accession>
<proteinExistence type="predicted"/>